<dbReference type="Gene3D" id="3.40.50.720">
    <property type="entry name" value="NAD(P)-binding Rossmann-like Domain"/>
    <property type="match status" value="1"/>
</dbReference>
<dbReference type="Proteomes" id="UP000199632">
    <property type="component" value="Unassembled WGS sequence"/>
</dbReference>
<evidence type="ECO:0000313" key="2">
    <source>
        <dbReference type="EMBL" id="SDZ46839.1"/>
    </source>
</evidence>
<dbReference type="RefSeq" id="WP_176985082.1">
    <property type="nucleotide sequence ID" value="NZ_BOND01000003.1"/>
</dbReference>
<dbReference type="EMBL" id="FNQB01000003">
    <property type="protein sequence ID" value="SDZ46839.1"/>
    <property type="molecule type" value="Genomic_DNA"/>
</dbReference>
<dbReference type="Pfam" id="PF00106">
    <property type="entry name" value="adh_short"/>
    <property type="match status" value="1"/>
</dbReference>
<evidence type="ECO:0000256" key="1">
    <source>
        <dbReference type="ARBA" id="ARBA00006484"/>
    </source>
</evidence>
<dbReference type="STRING" id="137265.SAMN05421684_5371"/>
<accession>A0A1H3TBY1</accession>
<comment type="similarity">
    <text evidence="1">Belongs to the short-chain dehydrogenases/reductases (SDR) family.</text>
</comment>
<evidence type="ECO:0000313" key="3">
    <source>
        <dbReference type="Proteomes" id="UP000199632"/>
    </source>
</evidence>
<dbReference type="SUPFAM" id="SSF51735">
    <property type="entry name" value="NAD(P)-binding Rossmann-fold domains"/>
    <property type="match status" value="1"/>
</dbReference>
<name>A0A1H3TBY1_9ACTN</name>
<sequence>MGSAVPYPGHSATPHGAGSDLALTGRVALVSGGDRGVGPQLVRRLAELGMRVVLGSRSAEHGRRALDTLGDLADRVAVRQLDVLDPDSVRRVAAWLRERLGGCDVLVNDATHRLPGDRGAARADLDVVRRTLDANLLGPWRLTQAVAPMMRAQGYGRVVTVCADHDHWRHDGQAAYRVSHSAVQTLTTELSAELEGLGILVNACCVRPPRESLASTRTPVWLATLPAGGPTGQLFCSPAPAG</sequence>
<organism evidence="2 3">
    <name type="scientific">Asanoa ishikariensis</name>
    <dbReference type="NCBI Taxonomy" id="137265"/>
    <lineage>
        <taxon>Bacteria</taxon>
        <taxon>Bacillati</taxon>
        <taxon>Actinomycetota</taxon>
        <taxon>Actinomycetes</taxon>
        <taxon>Micromonosporales</taxon>
        <taxon>Micromonosporaceae</taxon>
        <taxon>Asanoa</taxon>
    </lineage>
</organism>
<gene>
    <name evidence="2" type="ORF">SAMN05421684_5371</name>
</gene>
<dbReference type="AlphaFoldDB" id="A0A1H3TBY1"/>
<dbReference type="PANTHER" id="PTHR42760">
    <property type="entry name" value="SHORT-CHAIN DEHYDROGENASES/REDUCTASES FAMILY MEMBER"/>
    <property type="match status" value="1"/>
</dbReference>
<dbReference type="InterPro" id="IPR002347">
    <property type="entry name" value="SDR_fam"/>
</dbReference>
<dbReference type="GO" id="GO:0016616">
    <property type="term" value="F:oxidoreductase activity, acting on the CH-OH group of donors, NAD or NADP as acceptor"/>
    <property type="evidence" value="ECO:0007669"/>
    <property type="project" value="TreeGrafter"/>
</dbReference>
<dbReference type="PRINTS" id="PR00081">
    <property type="entry name" value="GDHRDH"/>
</dbReference>
<dbReference type="InterPro" id="IPR036291">
    <property type="entry name" value="NAD(P)-bd_dom_sf"/>
</dbReference>
<proteinExistence type="inferred from homology"/>
<reference evidence="3" key="1">
    <citation type="submission" date="2016-10" db="EMBL/GenBank/DDBJ databases">
        <authorList>
            <person name="Varghese N."/>
            <person name="Submissions S."/>
        </authorList>
    </citation>
    <scope>NUCLEOTIDE SEQUENCE [LARGE SCALE GENOMIC DNA]</scope>
    <source>
        <strain evidence="3">DSM 44718</strain>
    </source>
</reference>
<keyword evidence="3" id="KW-1185">Reference proteome</keyword>
<protein>
    <submittedName>
        <fullName evidence="2">Short-chain dehydrogenase</fullName>
    </submittedName>
</protein>